<dbReference type="VEuPathDB" id="FungiDB:An04g02680"/>
<proteinExistence type="predicted"/>
<dbReference type="RefSeq" id="XP_059606042.1">
    <property type="nucleotide sequence ID" value="XM_059747382.1"/>
</dbReference>
<accession>A0AAJ8BY34</accession>
<reference evidence="1" key="1">
    <citation type="submission" date="2025-02" db="EMBL/GenBank/DDBJ databases">
        <authorList>
            <consortium name="NCBI Genome Project"/>
        </authorList>
    </citation>
    <scope>NUCLEOTIDE SEQUENCE</scope>
</reference>
<reference evidence="1" key="2">
    <citation type="submission" date="2025-08" db="UniProtKB">
        <authorList>
            <consortium name="RefSeq"/>
        </authorList>
    </citation>
    <scope>IDENTIFICATION</scope>
</reference>
<evidence type="ECO:0000313" key="1">
    <source>
        <dbReference type="RefSeq" id="XP_059606042.1"/>
    </source>
</evidence>
<protein>
    <submittedName>
        <fullName evidence="1">Uncharacterized protein</fullName>
    </submittedName>
</protein>
<name>A0AAJ8BY34_ASPNG</name>
<gene>
    <name evidence="1" type="ORF">An04g02680</name>
</gene>
<organism evidence="1">
    <name type="scientific">Aspergillus niger</name>
    <dbReference type="NCBI Taxonomy" id="5061"/>
    <lineage>
        <taxon>Eukaryota</taxon>
        <taxon>Fungi</taxon>
        <taxon>Dikarya</taxon>
        <taxon>Ascomycota</taxon>
        <taxon>Pezizomycotina</taxon>
        <taxon>Eurotiomycetes</taxon>
        <taxon>Eurotiomycetidae</taxon>
        <taxon>Eurotiales</taxon>
        <taxon>Aspergillaceae</taxon>
        <taxon>Aspergillus</taxon>
        <taxon>Aspergillus subgen. Circumdati</taxon>
    </lineage>
</organism>
<sequence length="156" mass="17170">MWSGLLLMQTVRPLDSVLSLMVRQGCTLLFYLLKDLVAASSLGESTRYFAPGWRCFAVHYKECAEFSRPIQMASAGLIMTARGSLFFVDTLHYSATVHRFPEIVAIRQGNAGREEVEAKPEKSALCLAGAHGPLHSSSTIFPMEENAKLLLNCCNG</sequence>
<dbReference type="GeneID" id="84590833"/>
<dbReference type="KEGG" id="ang:An04g02680"/>
<dbReference type="AlphaFoldDB" id="A0AAJ8BY34"/>